<organism evidence="3 4">
    <name type="scientific">Desmophyllum pertusum</name>
    <dbReference type="NCBI Taxonomy" id="174260"/>
    <lineage>
        <taxon>Eukaryota</taxon>
        <taxon>Metazoa</taxon>
        <taxon>Cnidaria</taxon>
        <taxon>Anthozoa</taxon>
        <taxon>Hexacorallia</taxon>
        <taxon>Scleractinia</taxon>
        <taxon>Caryophylliina</taxon>
        <taxon>Caryophylliidae</taxon>
        <taxon>Desmophyllum</taxon>
    </lineage>
</organism>
<reference evidence="3" key="1">
    <citation type="submission" date="2023-01" db="EMBL/GenBank/DDBJ databases">
        <title>Genome assembly of the deep-sea coral Lophelia pertusa.</title>
        <authorList>
            <person name="Herrera S."/>
            <person name="Cordes E."/>
        </authorList>
    </citation>
    <scope>NUCLEOTIDE SEQUENCE</scope>
    <source>
        <strain evidence="3">USNM1676648</strain>
        <tissue evidence="3">Polyp</tissue>
    </source>
</reference>
<feature type="compositionally biased region" description="Polar residues" evidence="1">
    <location>
        <begin position="552"/>
        <end position="562"/>
    </location>
</feature>
<dbReference type="InterPro" id="IPR022189">
    <property type="entry name" value="SMTN"/>
</dbReference>
<feature type="compositionally biased region" description="Polar residues" evidence="1">
    <location>
        <begin position="487"/>
        <end position="501"/>
    </location>
</feature>
<feature type="region of interest" description="Disordered" evidence="1">
    <location>
        <begin position="25"/>
        <end position="186"/>
    </location>
</feature>
<proteinExistence type="predicted"/>
<feature type="compositionally biased region" description="Basic and acidic residues" evidence="1">
    <location>
        <begin position="101"/>
        <end position="118"/>
    </location>
</feature>
<feature type="compositionally biased region" description="Polar residues" evidence="1">
    <location>
        <begin position="66"/>
        <end position="88"/>
    </location>
</feature>
<feature type="compositionally biased region" description="Acidic residues" evidence="1">
    <location>
        <begin position="177"/>
        <end position="186"/>
    </location>
</feature>
<feature type="domain" description="Smoothelin" evidence="2">
    <location>
        <begin position="180"/>
        <end position="229"/>
    </location>
</feature>
<feature type="region of interest" description="Disordered" evidence="1">
    <location>
        <begin position="634"/>
        <end position="800"/>
    </location>
</feature>
<feature type="compositionally biased region" description="Basic and acidic residues" evidence="1">
    <location>
        <begin position="634"/>
        <end position="652"/>
    </location>
</feature>
<feature type="compositionally biased region" description="Low complexity" evidence="1">
    <location>
        <begin position="156"/>
        <end position="169"/>
    </location>
</feature>
<sequence length="823" mass="90687">MADEEAVLKKKTGEIRQQLRELRKKKLDALESDTTANERPRRKKREEKSTVITETKTMETKTTSVSDGDTSQPPSTQTNIEVNYSRTVITDGPSENGIENGHVEEETVSVEDEKHAEEQPVEIDIGTQFSVQINGEKSTQDSEEEQGVSPPQIQISTETETVVESSETVADNKEPEDKEEDTEEVELTPEVVEKMEDVDQLENLLKEVPLNEYALRKAIRLQIRQLRVKKAMRKNSRSGPKFKLEAPAPKGMRLVSRSMLLPQLSNLYLFLLTFTFTEASKELSENVLGLRKVNRVSKQDNLPGNDTPSRNTPSEGSVSQMYGMGACNIGTKTDISASIELEAEDESKTDIDSVKPQTVASDSDADDASSSVSSLTSEGTSEPDVPRTAPPRPPKPPKPPKPSRPTASTATCSTGSDSELKGDFKTKILGNPSGPPLRDLSKKAKPSAPEQLDFRGQLKKTGLRADKDLTAQGKKQQQDGEFRRQLKTTGADTSRNLSASRTVGRKKEGIAQVDFRGQLSKTKGLESPVVKKGPPRPPPTYLSKKPEPGGLPSQSPARTQTTEAKEGVKTADKKEGRKISSADLLNMLHKPVETSKESYLVQRGIKKAEAPTSVAQKFVAPAKDISDETFHARMAQRKERSEKIFPSKDPRAQRKISSSGDEDFRAVLKKAASQKSRVMQKRTDLETEERRPSTGEVNRNERFSIDIQDKNELQKLREGLLKEREQQKDKEPAGGKSVTKTVEPEGDGSKEVTTMSEKTTDVEETDGGQAEITTEVKKTTEVHKAGGATTTVTRTSKTTEVRQTGGSKGWWICLLLNAYFKGG</sequence>
<accession>A0A9X0D4K0</accession>
<dbReference type="AlphaFoldDB" id="A0A9X0D4K0"/>
<feature type="compositionally biased region" description="Polar residues" evidence="1">
    <location>
        <begin position="299"/>
        <end position="320"/>
    </location>
</feature>
<feature type="compositionally biased region" description="Basic and acidic residues" evidence="1">
    <location>
        <begin position="563"/>
        <end position="579"/>
    </location>
</feature>
<evidence type="ECO:0000313" key="4">
    <source>
        <dbReference type="Proteomes" id="UP001163046"/>
    </source>
</evidence>
<protein>
    <recommendedName>
        <fullName evidence="2">Smoothelin domain-containing protein</fullName>
    </recommendedName>
</protein>
<evidence type="ECO:0000256" key="1">
    <source>
        <dbReference type="SAM" id="MobiDB-lite"/>
    </source>
</evidence>
<feature type="region of interest" description="Disordered" evidence="1">
    <location>
        <begin position="298"/>
        <end position="322"/>
    </location>
</feature>
<feature type="compositionally biased region" description="Pro residues" evidence="1">
    <location>
        <begin position="388"/>
        <end position="403"/>
    </location>
</feature>
<evidence type="ECO:0000313" key="3">
    <source>
        <dbReference type="EMBL" id="KAJ7387087.1"/>
    </source>
</evidence>
<dbReference type="Proteomes" id="UP001163046">
    <property type="component" value="Unassembled WGS sequence"/>
</dbReference>
<evidence type="ECO:0000259" key="2">
    <source>
        <dbReference type="Pfam" id="PF12510"/>
    </source>
</evidence>
<feature type="compositionally biased region" description="Low complexity" evidence="1">
    <location>
        <begin position="50"/>
        <end position="65"/>
    </location>
</feature>
<comment type="caution">
    <text evidence="3">The sequence shown here is derived from an EMBL/GenBank/DDBJ whole genome shotgun (WGS) entry which is preliminary data.</text>
</comment>
<feature type="compositionally biased region" description="Polar residues" evidence="1">
    <location>
        <begin position="127"/>
        <end position="137"/>
    </location>
</feature>
<keyword evidence="4" id="KW-1185">Reference proteome</keyword>
<name>A0A9X0D4K0_9CNID</name>
<feature type="compositionally biased region" description="Basic and acidic residues" evidence="1">
    <location>
        <begin position="681"/>
        <end position="733"/>
    </location>
</feature>
<dbReference type="EMBL" id="MU825874">
    <property type="protein sequence ID" value="KAJ7387087.1"/>
    <property type="molecule type" value="Genomic_DNA"/>
</dbReference>
<dbReference type="OrthoDB" id="21607at2759"/>
<gene>
    <name evidence="3" type="ORF">OS493_004051</name>
</gene>
<feature type="compositionally biased region" description="Basic and acidic residues" evidence="1">
    <location>
        <begin position="774"/>
        <end position="784"/>
    </location>
</feature>
<dbReference type="Pfam" id="PF12510">
    <property type="entry name" value="Smoothelin"/>
    <property type="match status" value="1"/>
</dbReference>
<feature type="compositionally biased region" description="Low complexity" evidence="1">
    <location>
        <begin position="789"/>
        <end position="798"/>
    </location>
</feature>
<feature type="region of interest" description="Disordered" evidence="1">
    <location>
        <begin position="343"/>
        <end position="579"/>
    </location>
</feature>